<proteinExistence type="predicted"/>
<evidence type="ECO:0000313" key="2">
    <source>
        <dbReference type="Proteomes" id="UP000324574"/>
    </source>
</evidence>
<dbReference type="InterPro" id="IPR008838">
    <property type="entry name" value="Variable_surface_protein_TREHY"/>
</dbReference>
<evidence type="ECO:0000313" key="1">
    <source>
        <dbReference type="EMBL" id="TXJ44711.1"/>
    </source>
</evidence>
<dbReference type="EMBL" id="SAYG01000007">
    <property type="protein sequence ID" value="TXJ44711.1"/>
    <property type="molecule type" value="Genomic_DNA"/>
</dbReference>
<organism evidence="1 2">
    <name type="scientific">Brachyspira aalborgi</name>
    <dbReference type="NCBI Taxonomy" id="29522"/>
    <lineage>
        <taxon>Bacteria</taxon>
        <taxon>Pseudomonadati</taxon>
        <taxon>Spirochaetota</taxon>
        <taxon>Spirochaetia</taxon>
        <taxon>Brachyspirales</taxon>
        <taxon>Brachyspiraceae</taxon>
        <taxon>Brachyspira</taxon>
    </lineage>
</organism>
<dbReference type="AlphaFoldDB" id="A0A5C8F6E4"/>
<gene>
    <name evidence="1" type="ORF">EPJ70_05890</name>
</gene>
<dbReference type="Pfam" id="PF05540">
    <property type="entry name" value="Serpulina_VSP"/>
    <property type="match status" value="1"/>
</dbReference>
<dbReference type="RefSeq" id="WP_147526517.1">
    <property type="nucleotide sequence ID" value="NZ_SAYG01000007.1"/>
</dbReference>
<dbReference type="Proteomes" id="UP000324574">
    <property type="component" value="Unassembled WGS sequence"/>
</dbReference>
<sequence length="420" mass="46760">MKKIILLLLIFCASAFGYYSSEAFIDFLVQPNQLRVRTDRVGAIFGNENIRAAIGLTGANSLSGIIVHNVTEFQYLNNSKKGLEQFVPAALAGIGYKMGIFGIGLGYEFKWKSPTYMVHTPVLSMTALDNDFRINIPVSIGVGQKSYYHPDRESLKGTMVISTGIEARYYFNTILNHLRFYFNYGNSTIKEISSPSTNFTQQSVGFQLRAYFNYDFSSYNMKLTPIIRFSFDTALATRYKNIDKSYQIVDNYFITAKGFSPTGGSITEGHYGSTGANANLNSGGLAGGYIASIPNTYYAEKPYRIGIALPVGFRAMNESKTIELYVEPALSLTIVNAKRIYSFSQAMGSLENLTEEYRRKSPFYTFGYVVYGELYVRPIPQLEWYTEIQTGGATVAGELANTSGTTSLILNASTGITWYF</sequence>
<name>A0A5C8F6E4_9SPIR</name>
<protein>
    <submittedName>
        <fullName evidence="1">Cell surface protein</fullName>
    </submittedName>
</protein>
<accession>A0A5C8F6E4</accession>
<reference evidence="1 2" key="1">
    <citation type="journal article" date="1992" name="Lakartidningen">
        <title>[Penicillin V and not amoxicillin is the first choice preparation in acute otitis].</title>
        <authorList>
            <person name="Kamme C."/>
            <person name="Lundgren K."/>
            <person name="Prellner K."/>
        </authorList>
    </citation>
    <scope>NUCLEOTIDE SEQUENCE [LARGE SCALE GENOMIC DNA]</scope>
    <source>
        <strain evidence="1 2">PC3714II</strain>
    </source>
</reference>
<comment type="caution">
    <text evidence="1">The sequence shown here is derived from an EMBL/GenBank/DDBJ whole genome shotgun (WGS) entry which is preliminary data.</text>
</comment>